<dbReference type="EMBL" id="JACGWK010000005">
    <property type="protein sequence ID" value="KAL0354339.1"/>
    <property type="molecule type" value="Genomic_DNA"/>
</dbReference>
<gene>
    <name evidence="2" type="ORF">Sangu_1015200</name>
</gene>
<name>A0AAW2PHM2_9LAMI</name>
<proteinExistence type="predicted"/>
<reference evidence="2" key="1">
    <citation type="submission" date="2020-06" db="EMBL/GenBank/DDBJ databases">
        <authorList>
            <person name="Li T."/>
            <person name="Hu X."/>
            <person name="Zhang T."/>
            <person name="Song X."/>
            <person name="Zhang H."/>
            <person name="Dai N."/>
            <person name="Sheng W."/>
            <person name="Hou X."/>
            <person name="Wei L."/>
        </authorList>
    </citation>
    <scope>NUCLEOTIDE SEQUENCE</scope>
    <source>
        <strain evidence="2">G01</strain>
        <tissue evidence="2">Leaf</tissue>
    </source>
</reference>
<comment type="caution">
    <text evidence="2">The sequence shown here is derived from an EMBL/GenBank/DDBJ whole genome shotgun (WGS) entry which is preliminary data.</text>
</comment>
<reference evidence="2" key="2">
    <citation type="journal article" date="2024" name="Plant">
        <title>Genomic evolution and insights into agronomic trait innovations of Sesamum species.</title>
        <authorList>
            <person name="Miao H."/>
            <person name="Wang L."/>
            <person name="Qu L."/>
            <person name="Liu H."/>
            <person name="Sun Y."/>
            <person name="Le M."/>
            <person name="Wang Q."/>
            <person name="Wei S."/>
            <person name="Zheng Y."/>
            <person name="Lin W."/>
            <person name="Duan Y."/>
            <person name="Cao H."/>
            <person name="Xiong S."/>
            <person name="Wang X."/>
            <person name="Wei L."/>
            <person name="Li C."/>
            <person name="Ma Q."/>
            <person name="Ju M."/>
            <person name="Zhao R."/>
            <person name="Li G."/>
            <person name="Mu C."/>
            <person name="Tian Q."/>
            <person name="Mei H."/>
            <person name="Zhang T."/>
            <person name="Gao T."/>
            <person name="Zhang H."/>
        </authorList>
    </citation>
    <scope>NUCLEOTIDE SEQUENCE</scope>
    <source>
        <strain evidence="2">G01</strain>
    </source>
</reference>
<accession>A0AAW2PHM2</accession>
<protein>
    <submittedName>
        <fullName evidence="2">Uncharacterized protein</fullName>
    </submittedName>
</protein>
<sequence>MTVVANWGNDLQCQSIQPPDGRLLRQIGPDLRKPTRRLLPMAPDDRGLGYGSADTLA</sequence>
<organism evidence="2">
    <name type="scientific">Sesamum angustifolium</name>
    <dbReference type="NCBI Taxonomy" id="2727405"/>
    <lineage>
        <taxon>Eukaryota</taxon>
        <taxon>Viridiplantae</taxon>
        <taxon>Streptophyta</taxon>
        <taxon>Embryophyta</taxon>
        <taxon>Tracheophyta</taxon>
        <taxon>Spermatophyta</taxon>
        <taxon>Magnoliopsida</taxon>
        <taxon>eudicotyledons</taxon>
        <taxon>Gunneridae</taxon>
        <taxon>Pentapetalae</taxon>
        <taxon>asterids</taxon>
        <taxon>lamiids</taxon>
        <taxon>Lamiales</taxon>
        <taxon>Pedaliaceae</taxon>
        <taxon>Sesamum</taxon>
    </lineage>
</organism>
<dbReference type="AlphaFoldDB" id="A0AAW2PHM2"/>
<evidence type="ECO:0000256" key="1">
    <source>
        <dbReference type="SAM" id="MobiDB-lite"/>
    </source>
</evidence>
<feature type="region of interest" description="Disordered" evidence="1">
    <location>
        <begin position="35"/>
        <end position="57"/>
    </location>
</feature>
<evidence type="ECO:0000313" key="2">
    <source>
        <dbReference type="EMBL" id="KAL0354339.1"/>
    </source>
</evidence>